<keyword evidence="6" id="KW-0677">Repeat</keyword>
<evidence type="ECO:0000256" key="8">
    <source>
        <dbReference type="PROSITE-ProRule" id="PRU00339"/>
    </source>
</evidence>
<comment type="similarity">
    <text evidence="2">Belongs to the glycosyltransferase 41 family. O-GlcNAc transferase subfamily.</text>
</comment>
<dbReference type="EC" id="2.4.1.255" evidence="3"/>
<evidence type="ECO:0000313" key="11">
    <source>
        <dbReference type="Proteomes" id="UP000321121"/>
    </source>
</evidence>
<dbReference type="Gene3D" id="3.40.50.2000">
    <property type="entry name" value="Glycogen Phosphorylase B"/>
    <property type="match status" value="1"/>
</dbReference>
<dbReference type="SUPFAM" id="SSF53756">
    <property type="entry name" value="UDP-Glycosyltransferase/glycogen phosphorylase"/>
    <property type="match status" value="1"/>
</dbReference>
<proteinExistence type="inferred from homology"/>
<dbReference type="SUPFAM" id="SSF48452">
    <property type="entry name" value="TPR-like"/>
    <property type="match status" value="1"/>
</dbReference>
<dbReference type="Pfam" id="PF13844">
    <property type="entry name" value="Glyco_transf_41"/>
    <property type="match status" value="2"/>
</dbReference>
<dbReference type="InterPro" id="IPR051939">
    <property type="entry name" value="Glycosyltr_41/O-GlcNAc_trsf"/>
</dbReference>
<evidence type="ECO:0000256" key="3">
    <source>
        <dbReference type="ARBA" id="ARBA00011970"/>
    </source>
</evidence>
<evidence type="ECO:0000256" key="6">
    <source>
        <dbReference type="ARBA" id="ARBA00022737"/>
    </source>
</evidence>
<keyword evidence="4" id="KW-0328">Glycosyltransferase</keyword>
<evidence type="ECO:0000256" key="2">
    <source>
        <dbReference type="ARBA" id="ARBA00005386"/>
    </source>
</evidence>
<comment type="caution">
    <text evidence="10">The sequence shown here is derived from an EMBL/GenBank/DDBJ whole genome shotgun (WGS) entry which is preliminary data.</text>
</comment>
<dbReference type="InterPro" id="IPR011990">
    <property type="entry name" value="TPR-like_helical_dom_sf"/>
</dbReference>
<sequence length="951" mass="105404">MNNQSSQAANGLKQADAKAFESAFSRGDYPRALKAANALVQRSPDSPQVHEWQANALGRLEQLDEAVEAMQRAVELVKEPSADHRLKLAQYQVLAGKAARAVEVLESVVADEPENVVALAWLSRAYHQLGQNSRGLEVNDRLMSLDDRHEEGLLWRSRILDQLSRHDETMDTLWKLQEVNPKRVGVHNHIASLFTKEGDYDEAEGHFYREVELDPANGKVHSNLWMTSHYNPAYSGADLFRMAVEWDRQFGERSSLGRASTERDVGKRLRVGLLSGGFRMHPVGQMILPALQSLPADQFELMFYSSNQYIDKLTQSMQVMALRWQSIEGLSDGQLDQKIREDEIDILIDLNGAGDGSRYRTLTREPAPLIVKWVGGLVDTTGLESVDYLLSDHIETPVGVDDRYTEKLIRLPDDYICYHIPRHAPDCNALPALTNGYITFGCLNNPAKLSAPLLEEWATLLHEVPNSKLLLRGIQFESERFRNKITATFTGHGISEDRLLLEGPAKHAEFLETYQRIDIALDTWPYSGGLTTCESLLMGVPVVTRTGPTFAGRHSATHLVNAGLPELVTDSWEDFRARVKELVADLPNLAVIRAALRTILLDSPVCDGPRFASHLTTALRAIWQRHCEGKAPEALSFRKSGAARFADEEAPVKLALAAPGQGVDWQLESPVLAVDNGAVLASRPDARELLGSGRVVMLSFDPAGKMETVDHLAQYGEIQHFPYTALGNGQPATLYMGEEVEPTSLPPVDSEDDVEAHEIPSIALDSVEGLPAIDVLALDARHDSLGILQHASEALKNTLAVQAGVVLEPASEQHPDFSNVQSLMRKQGFRFHCFVGEKKKSWFPDDMAIEPRMASEVESVEALFIPGHERMRSLSEAQRVRFAFILHAIFGAKDVAFRILNEMDGGLAAQYLESERLVKVSDESECVAAVSAIDEEDTIAGELEKLMSEAY</sequence>
<evidence type="ECO:0000259" key="9">
    <source>
        <dbReference type="Pfam" id="PF13844"/>
    </source>
</evidence>
<dbReference type="EMBL" id="BJUS01000035">
    <property type="protein sequence ID" value="GEK74046.1"/>
    <property type="molecule type" value="Genomic_DNA"/>
</dbReference>
<dbReference type="InterPro" id="IPR019734">
    <property type="entry name" value="TPR_rpt"/>
</dbReference>
<protein>
    <recommendedName>
        <fullName evidence="3">protein O-GlcNAc transferase</fullName>
        <ecNumber evidence="3">2.4.1.255</ecNumber>
    </recommendedName>
</protein>
<comment type="pathway">
    <text evidence="1">Protein modification; protein glycosylation.</text>
</comment>
<accession>A0ABQ0U7A8</accession>
<evidence type="ECO:0000256" key="1">
    <source>
        <dbReference type="ARBA" id="ARBA00004922"/>
    </source>
</evidence>
<dbReference type="InterPro" id="IPR029489">
    <property type="entry name" value="OGT/SEC/SPY_C"/>
</dbReference>
<dbReference type="PANTHER" id="PTHR44835">
    <property type="entry name" value="UDP-N-ACETYLGLUCOSAMINE--PEPTIDE N-ACETYLGLUCOSAMINYLTRANSFERASE SPINDLY-RELATED"/>
    <property type="match status" value="1"/>
</dbReference>
<gene>
    <name evidence="10" type="ORF">HHA04nite_25900</name>
</gene>
<keyword evidence="7 8" id="KW-0802">TPR repeat</keyword>
<feature type="domain" description="O-GlcNAc transferase C-terminal" evidence="9">
    <location>
        <begin position="264"/>
        <end position="416"/>
    </location>
</feature>
<evidence type="ECO:0000256" key="7">
    <source>
        <dbReference type="ARBA" id="ARBA00022803"/>
    </source>
</evidence>
<name>A0ABQ0U7A8_9GAMM</name>
<dbReference type="Pfam" id="PF13432">
    <property type="entry name" value="TPR_16"/>
    <property type="match status" value="1"/>
</dbReference>
<evidence type="ECO:0000313" key="10">
    <source>
        <dbReference type="EMBL" id="GEK74046.1"/>
    </source>
</evidence>
<dbReference type="PROSITE" id="PS50005">
    <property type="entry name" value="TPR"/>
    <property type="match status" value="1"/>
</dbReference>
<dbReference type="Proteomes" id="UP000321121">
    <property type="component" value="Unassembled WGS sequence"/>
</dbReference>
<dbReference type="PANTHER" id="PTHR44835:SF1">
    <property type="entry name" value="PROTEIN O-GLCNAC TRANSFERASE"/>
    <property type="match status" value="1"/>
</dbReference>
<evidence type="ECO:0000256" key="5">
    <source>
        <dbReference type="ARBA" id="ARBA00022679"/>
    </source>
</evidence>
<dbReference type="Pfam" id="PF14559">
    <property type="entry name" value="TPR_19"/>
    <property type="match status" value="1"/>
</dbReference>
<dbReference type="Gene3D" id="1.25.40.10">
    <property type="entry name" value="Tetratricopeptide repeat domain"/>
    <property type="match status" value="1"/>
</dbReference>
<evidence type="ECO:0000256" key="4">
    <source>
        <dbReference type="ARBA" id="ARBA00022676"/>
    </source>
</evidence>
<dbReference type="SMART" id="SM00028">
    <property type="entry name" value="TPR"/>
    <property type="match status" value="2"/>
</dbReference>
<dbReference type="Gene3D" id="3.40.50.11380">
    <property type="match status" value="1"/>
</dbReference>
<keyword evidence="11" id="KW-1185">Reference proteome</keyword>
<keyword evidence="5" id="KW-0808">Transferase</keyword>
<organism evidence="10 11">
    <name type="scientific">Halomonas halophila</name>
    <dbReference type="NCBI Taxonomy" id="29573"/>
    <lineage>
        <taxon>Bacteria</taxon>
        <taxon>Pseudomonadati</taxon>
        <taxon>Pseudomonadota</taxon>
        <taxon>Gammaproteobacteria</taxon>
        <taxon>Oceanospirillales</taxon>
        <taxon>Halomonadaceae</taxon>
        <taxon>Halomonas</taxon>
    </lineage>
</organism>
<feature type="repeat" description="TPR" evidence="8">
    <location>
        <begin position="184"/>
        <end position="217"/>
    </location>
</feature>
<feature type="domain" description="O-GlcNAc transferase C-terminal" evidence="9">
    <location>
        <begin position="433"/>
        <end position="613"/>
    </location>
</feature>
<reference evidence="10 11" key="1">
    <citation type="submission" date="2019-07" db="EMBL/GenBank/DDBJ databases">
        <title>Whole genome shotgun sequence of Halomonas halophila NBRC 102604.</title>
        <authorList>
            <person name="Hosoyama A."/>
            <person name="Uohara A."/>
            <person name="Ohji S."/>
            <person name="Ichikawa N."/>
        </authorList>
    </citation>
    <scope>NUCLEOTIDE SEQUENCE [LARGE SCALE GENOMIC DNA]</scope>
    <source>
        <strain evidence="10 11">NBRC 102604</strain>
    </source>
</reference>